<feature type="compositionally biased region" description="Basic and acidic residues" evidence="1">
    <location>
        <begin position="25"/>
        <end position="46"/>
    </location>
</feature>
<protein>
    <submittedName>
        <fullName evidence="2">Sarcalumenin</fullName>
    </submittedName>
</protein>
<evidence type="ECO:0000256" key="1">
    <source>
        <dbReference type="SAM" id="MobiDB-lite"/>
    </source>
</evidence>
<feature type="non-terminal residue" evidence="2">
    <location>
        <position position="74"/>
    </location>
</feature>
<sequence length="74" mass="7839">GADTDARADELNSDNAPSLDDCETNEAKDADDNKLPEKTDTARDPENATAGHKKRKRSEEADPECPAGEAPAGE</sequence>
<proteinExistence type="predicted"/>
<name>S4NGM0_9NEOP</name>
<feature type="non-terminal residue" evidence="2">
    <location>
        <position position="1"/>
    </location>
</feature>
<dbReference type="EMBL" id="GAIX01014694">
    <property type="protein sequence ID" value="JAA77866.1"/>
    <property type="molecule type" value="Transcribed_RNA"/>
</dbReference>
<accession>S4NGM0</accession>
<organism evidence="2">
    <name type="scientific">Pararge aegeria</name>
    <name type="common">speckled wood butterfly</name>
    <dbReference type="NCBI Taxonomy" id="116150"/>
    <lineage>
        <taxon>Eukaryota</taxon>
        <taxon>Metazoa</taxon>
        <taxon>Ecdysozoa</taxon>
        <taxon>Arthropoda</taxon>
        <taxon>Hexapoda</taxon>
        <taxon>Insecta</taxon>
        <taxon>Pterygota</taxon>
        <taxon>Neoptera</taxon>
        <taxon>Endopterygota</taxon>
        <taxon>Lepidoptera</taxon>
        <taxon>Glossata</taxon>
        <taxon>Ditrysia</taxon>
        <taxon>Papilionoidea</taxon>
        <taxon>Nymphalidae</taxon>
        <taxon>Satyrinae</taxon>
        <taxon>Satyrini</taxon>
        <taxon>Parargina</taxon>
        <taxon>Pararge</taxon>
    </lineage>
</organism>
<reference evidence="2" key="1">
    <citation type="journal article" date="2013" name="BMC Genomics">
        <title>Unscrambling butterfly oogenesis.</title>
        <authorList>
            <person name="Carter J.M."/>
            <person name="Baker S.C."/>
            <person name="Pink R."/>
            <person name="Carter D.R."/>
            <person name="Collins A."/>
            <person name="Tomlin J."/>
            <person name="Gibbs M."/>
            <person name="Breuker C.J."/>
        </authorList>
    </citation>
    <scope>NUCLEOTIDE SEQUENCE</scope>
    <source>
        <tissue evidence="2">Ovary</tissue>
    </source>
</reference>
<feature type="region of interest" description="Disordered" evidence="1">
    <location>
        <begin position="1"/>
        <end position="74"/>
    </location>
</feature>
<evidence type="ECO:0000313" key="2">
    <source>
        <dbReference type="EMBL" id="JAA77866.1"/>
    </source>
</evidence>
<feature type="compositionally biased region" description="Basic and acidic residues" evidence="1">
    <location>
        <begin position="1"/>
        <end position="10"/>
    </location>
</feature>
<dbReference type="AlphaFoldDB" id="S4NGM0"/>
<reference evidence="2" key="2">
    <citation type="submission" date="2013-05" db="EMBL/GenBank/DDBJ databases">
        <authorList>
            <person name="Carter J.-M."/>
            <person name="Baker S.C."/>
            <person name="Pink R."/>
            <person name="Carter D.R.F."/>
            <person name="Collins A."/>
            <person name="Tomlin J."/>
            <person name="Gibbs M."/>
            <person name="Breuker C.J."/>
        </authorList>
    </citation>
    <scope>NUCLEOTIDE SEQUENCE</scope>
    <source>
        <tissue evidence="2">Ovary</tissue>
    </source>
</reference>